<name>A0A2J6SKB4_9HELO</name>
<evidence type="ECO:0000259" key="8">
    <source>
        <dbReference type="PROSITE" id="PS50850"/>
    </source>
</evidence>
<comment type="similarity">
    <text evidence="2">Belongs to the major facilitator superfamily.</text>
</comment>
<keyword evidence="3 7" id="KW-0812">Transmembrane</keyword>
<dbReference type="EMBL" id="KZ613912">
    <property type="protein sequence ID" value="PMD51197.1"/>
    <property type="molecule type" value="Genomic_DNA"/>
</dbReference>
<reference evidence="9 10" key="1">
    <citation type="submission" date="2016-04" db="EMBL/GenBank/DDBJ databases">
        <title>A degradative enzymes factory behind the ericoid mycorrhizal symbiosis.</title>
        <authorList>
            <consortium name="DOE Joint Genome Institute"/>
            <person name="Martino E."/>
            <person name="Morin E."/>
            <person name="Grelet G."/>
            <person name="Kuo A."/>
            <person name="Kohler A."/>
            <person name="Daghino S."/>
            <person name="Barry K."/>
            <person name="Choi C."/>
            <person name="Cichocki N."/>
            <person name="Clum A."/>
            <person name="Copeland A."/>
            <person name="Hainaut M."/>
            <person name="Haridas S."/>
            <person name="Labutti K."/>
            <person name="Lindquist E."/>
            <person name="Lipzen A."/>
            <person name="Khouja H.-R."/>
            <person name="Murat C."/>
            <person name="Ohm R."/>
            <person name="Olson A."/>
            <person name="Spatafora J."/>
            <person name="Veneault-Fourrey C."/>
            <person name="Henrissat B."/>
            <person name="Grigoriev I."/>
            <person name="Martin F."/>
            <person name="Perotto S."/>
        </authorList>
    </citation>
    <scope>NUCLEOTIDE SEQUENCE [LARGE SCALE GENOMIC DNA]</scope>
    <source>
        <strain evidence="9 10">E</strain>
    </source>
</reference>
<feature type="transmembrane region" description="Helical" evidence="7">
    <location>
        <begin position="519"/>
        <end position="537"/>
    </location>
</feature>
<dbReference type="PRINTS" id="PR01036">
    <property type="entry name" value="TCRTETB"/>
</dbReference>
<dbReference type="PROSITE" id="PS50850">
    <property type="entry name" value="MFS"/>
    <property type="match status" value="1"/>
</dbReference>
<dbReference type="RefSeq" id="XP_024728101.1">
    <property type="nucleotide sequence ID" value="XM_024876061.1"/>
</dbReference>
<dbReference type="Gene3D" id="1.20.1250.20">
    <property type="entry name" value="MFS general substrate transporter like domains"/>
    <property type="match status" value="1"/>
</dbReference>
<dbReference type="STRING" id="1095630.A0A2J6SKB4"/>
<dbReference type="InParanoid" id="A0A2J6SKB4"/>
<evidence type="ECO:0000256" key="2">
    <source>
        <dbReference type="ARBA" id="ARBA00008335"/>
    </source>
</evidence>
<gene>
    <name evidence="9" type="ORF">K444DRAFT_544586</name>
</gene>
<feature type="transmembrane region" description="Helical" evidence="7">
    <location>
        <begin position="103"/>
        <end position="123"/>
    </location>
</feature>
<evidence type="ECO:0000313" key="9">
    <source>
        <dbReference type="EMBL" id="PMD51197.1"/>
    </source>
</evidence>
<evidence type="ECO:0000256" key="6">
    <source>
        <dbReference type="SAM" id="MobiDB-lite"/>
    </source>
</evidence>
<evidence type="ECO:0000256" key="3">
    <source>
        <dbReference type="ARBA" id="ARBA00022692"/>
    </source>
</evidence>
<organism evidence="9 10">
    <name type="scientific">Hyaloscypha bicolor E</name>
    <dbReference type="NCBI Taxonomy" id="1095630"/>
    <lineage>
        <taxon>Eukaryota</taxon>
        <taxon>Fungi</taxon>
        <taxon>Dikarya</taxon>
        <taxon>Ascomycota</taxon>
        <taxon>Pezizomycotina</taxon>
        <taxon>Leotiomycetes</taxon>
        <taxon>Helotiales</taxon>
        <taxon>Hyaloscyphaceae</taxon>
        <taxon>Hyaloscypha</taxon>
        <taxon>Hyaloscypha bicolor</taxon>
    </lineage>
</organism>
<protein>
    <submittedName>
        <fullName evidence="9">MFS multidrug transporter-like protein</fullName>
    </submittedName>
</protein>
<feature type="transmembrane region" description="Helical" evidence="7">
    <location>
        <begin position="358"/>
        <end position="377"/>
    </location>
</feature>
<feature type="transmembrane region" description="Helical" evidence="7">
    <location>
        <begin position="397"/>
        <end position="415"/>
    </location>
</feature>
<feature type="transmembrane region" description="Helical" evidence="7">
    <location>
        <begin position="229"/>
        <end position="252"/>
    </location>
</feature>
<dbReference type="FunFam" id="1.20.1250.20:FF:000082">
    <property type="entry name" value="MFS multidrug transporter, putative"/>
    <property type="match status" value="1"/>
</dbReference>
<keyword evidence="5 7" id="KW-0472">Membrane</keyword>
<evidence type="ECO:0000256" key="1">
    <source>
        <dbReference type="ARBA" id="ARBA00004141"/>
    </source>
</evidence>
<feature type="transmembrane region" description="Helical" evidence="7">
    <location>
        <begin position="197"/>
        <end position="217"/>
    </location>
</feature>
<dbReference type="InterPro" id="IPR011701">
    <property type="entry name" value="MFS"/>
</dbReference>
<dbReference type="PANTHER" id="PTHR23502:SF134">
    <property type="entry name" value="MAJOR FACILITATOR SUPERFAMILY (MFS) PROFILE DOMAIN-CONTAINING PROTEIN-RELATED"/>
    <property type="match status" value="1"/>
</dbReference>
<dbReference type="PANTHER" id="PTHR23502">
    <property type="entry name" value="MAJOR FACILITATOR SUPERFAMILY"/>
    <property type="match status" value="1"/>
</dbReference>
<dbReference type="GO" id="GO:0005886">
    <property type="term" value="C:plasma membrane"/>
    <property type="evidence" value="ECO:0007669"/>
    <property type="project" value="TreeGrafter"/>
</dbReference>
<feature type="transmembrane region" description="Helical" evidence="7">
    <location>
        <begin position="135"/>
        <end position="158"/>
    </location>
</feature>
<dbReference type="Proteomes" id="UP000235371">
    <property type="component" value="Unassembled WGS sequence"/>
</dbReference>
<dbReference type="InterPro" id="IPR020846">
    <property type="entry name" value="MFS_dom"/>
</dbReference>
<evidence type="ECO:0000313" key="10">
    <source>
        <dbReference type="Proteomes" id="UP000235371"/>
    </source>
</evidence>
<dbReference type="FunFam" id="1.20.1720.10:FF:000061">
    <property type="entry name" value="Uncharacterized protein"/>
    <property type="match status" value="1"/>
</dbReference>
<feature type="transmembrane region" description="Helical" evidence="7">
    <location>
        <begin position="543"/>
        <end position="565"/>
    </location>
</feature>
<dbReference type="AlphaFoldDB" id="A0A2J6SKB4"/>
<feature type="region of interest" description="Disordered" evidence="6">
    <location>
        <begin position="18"/>
        <end position="43"/>
    </location>
</feature>
<evidence type="ECO:0000256" key="7">
    <source>
        <dbReference type="SAM" id="Phobius"/>
    </source>
</evidence>
<feature type="transmembrane region" description="Helical" evidence="7">
    <location>
        <begin position="258"/>
        <end position="278"/>
    </location>
</feature>
<evidence type="ECO:0000256" key="5">
    <source>
        <dbReference type="ARBA" id="ARBA00023136"/>
    </source>
</evidence>
<feature type="transmembrane region" description="Helical" evidence="7">
    <location>
        <begin position="448"/>
        <end position="469"/>
    </location>
</feature>
<dbReference type="GeneID" id="36584140"/>
<keyword evidence="4 7" id="KW-1133">Transmembrane helix</keyword>
<feature type="transmembrane region" description="Helical" evidence="7">
    <location>
        <begin position="475"/>
        <end position="498"/>
    </location>
</feature>
<feature type="transmembrane region" description="Helical" evidence="7">
    <location>
        <begin position="170"/>
        <end position="191"/>
    </location>
</feature>
<evidence type="ECO:0000256" key="4">
    <source>
        <dbReference type="ARBA" id="ARBA00022989"/>
    </source>
</evidence>
<feature type="region of interest" description="Disordered" evidence="6">
    <location>
        <begin position="69"/>
        <end position="88"/>
    </location>
</feature>
<keyword evidence="10" id="KW-1185">Reference proteome</keyword>
<feature type="domain" description="Major facilitator superfamily (MFS) profile" evidence="8">
    <location>
        <begin position="104"/>
        <end position="574"/>
    </location>
</feature>
<proteinExistence type="inferred from homology"/>
<dbReference type="InterPro" id="IPR036259">
    <property type="entry name" value="MFS_trans_sf"/>
</dbReference>
<sequence length="580" mass="63880">MASPEIVDLAEDDLGRVPEGIVFDDESKANSRDNLTTKSTEKDLQENVLDKSTPIIYHYLKFETNLPSPSTSISVDPAKPSPPQPDLKKFTSPFDWPESRKNFMVWLSCIATLCTAYTAGAYSPAVGQMTVEWNVSQVAAVVGITSFCCGFGIAPMVLAPFSEIQGRYPVFVGAGILFLICQICCAVTKSYAGMIVARFWVGCGSSVFSTMVGGVVSDLYHAHDRNTPMALFSGGALLGTGLGPLVSGFIAHNTNWRWVFWVQVIICGILVSAVTLFFKETRGSILLSKKARCLNRWYEEREAAGYIGFDMPVSPGSEKTGSQRIRWKVKSDEERESISKMIGISVCRPFHLLVTEPVVFFFSLWVSFAWAVLYLTFGSIPLVFGRSHDFTIQESGAVFAAMCVGAILSTVLSIYQDRLLARYLTSSAKHIENPGRIRRSIDLSSPEARLYFACVESVFLPIGLFWFGWTQFPSIPWIVPTMSIACATMGIFSIYLATFNYLADTYHRYASSALAAQSFCRNILGGVFPLVTVQMFNRLTFQGAASLLGGLALLLTAVPWVLVLYGPQIRARSKFASEVM</sequence>
<comment type="subcellular location">
    <subcellularLocation>
        <location evidence="1">Membrane</location>
        <topology evidence="1">Multi-pass membrane protein</topology>
    </subcellularLocation>
</comment>
<dbReference type="GO" id="GO:0022857">
    <property type="term" value="F:transmembrane transporter activity"/>
    <property type="evidence" value="ECO:0007669"/>
    <property type="project" value="InterPro"/>
</dbReference>
<dbReference type="OrthoDB" id="6770063at2759"/>
<accession>A0A2J6SKB4</accession>
<dbReference type="SUPFAM" id="SSF103473">
    <property type="entry name" value="MFS general substrate transporter"/>
    <property type="match status" value="1"/>
</dbReference>
<dbReference type="Pfam" id="PF07690">
    <property type="entry name" value="MFS_1"/>
    <property type="match status" value="1"/>
</dbReference>